<accession>A0ABN6PJV4</accession>
<reference evidence="1" key="1">
    <citation type="submission" date="2022-04" db="EMBL/GenBank/DDBJ databases">
        <title>Whole genome sequence of Sphaerotilus sp. FB-5.</title>
        <authorList>
            <person name="Takeda M."/>
            <person name="Narihara S."/>
            <person name="Akimoto M."/>
            <person name="Akimoto R."/>
            <person name="Nishiyashiki S."/>
            <person name="Murakami T."/>
        </authorList>
    </citation>
    <scope>NUCLEOTIDE SEQUENCE</scope>
    <source>
        <strain evidence="1">FB-5</strain>
    </source>
</reference>
<dbReference type="RefSeq" id="WP_251973452.1">
    <property type="nucleotide sequence ID" value="NZ_AP025730.1"/>
</dbReference>
<name>A0ABN6PJV4_9BURK</name>
<evidence type="ECO:0000313" key="1">
    <source>
        <dbReference type="EMBL" id="BDI05416.1"/>
    </source>
</evidence>
<organism evidence="1 2">
    <name type="scientific">Sphaerotilus microaerophilus</name>
    <dbReference type="NCBI Taxonomy" id="2914710"/>
    <lineage>
        <taxon>Bacteria</taxon>
        <taxon>Pseudomonadati</taxon>
        <taxon>Pseudomonadota</taxon>
        <taxon>Betaproteobacteria</taxon>
        <taxon>Burkholderiales</taxon>
        <taxon>Sphaerotilaceae</taxon>
        <taxon>Sphaerotilus</taxon>
    </lineage>
</organism>
<sequence>MPLIPSPPPPARRVPAALRRCLQSGREHLGWPGWLGLLCLAGSLAVTLMGPPAGRVAVEPAGQEQHPEQGPGQGQELARLLALAQRHQVRWLRSKQLPAAPARPGRLQLTLQGRPEHLEAFMAELPAALPGTRIELLSLDRTASTARGDLDASLQLTFRQPGTAP</sequence>
<dbReference type="Proteomes" id="UP001057498">
    <property type="component" value="Chromosome"/>
</dbReference>
<evidence type="ECO:0000313" key="2">
    <source>
        <dbReference type="Proteomes" id="UP001057498"/>
    </source>
</evidence>
<keyword evidence="2" id="KW-1185">Reference proteome</keyword>
<protein>
    <submittedName>
        <fullName evidence="1">Uncharacterized protein</fullName>
    </submittedName>
</protein>
<proteinExistence type="predicted"/>
<gene>
    <name evidence="1" type="ORF">CATMQ487_23860</name>
</gene>
<dbReference type="EMBL" id="AP025730">
    <property type="protein sequence ID" value="BDI05416.1"/>
    <property type="molecule type" value="Genomic_DNA"/>
</dbReference>